<proteinExistence type="predicted"/>
<feature type="transmembrane region" description="Helical" evidence="1">
    <location>
        <begin position="37"/>
        <end position="55"/>
    </location>
</feature>
<sequence length="686" mass="72872">MSAGRLLARLTVAPALLIVAWLAVSLPLLLAGSFEPGPAFVLFLPVAALVLWLGLRDGAPRGESGDGADVPGPLGRVSWWSAGGVIAVALAFLAVQVWMCSEQVIVRRDPASYVQFATWLAEHGSLPIPQNRAAFGGGDPALAYGSPAFYAEPGQTIVPQFMAGLPLILALGAWFGGTYGLLGMAPLLGACAVLAFGGLVARYVGPRWAPAGALLLALTTPMIWVSRTTLSELPALVMLLGGLALLYDVRTDRRHAARARAFLAGLTLGLIVLTRIDALRDLIPFVVFAGLLVARGRRTGYPFAAGLTVGAGAGLLEGFVLSRPYLRYLHASVNPLLLLTALAIAATALLVLLLRWHVTAPRIARAGQAVARGPLPNIAALLTLLVMAAFAVRPYVQTVRRVPANADDKLNAHFLQEVQRINHLPLDGTRQYSELSLHWVAWYIGVPALLLAVFGAALLARRLLRGRSPEWLMPYAVIAWTTATTLIRPAITPDHPWATRRLITVVIPGLLLMALWAAAWTMRRVRRAGYGPAVVRTAAVVTAAALAVPVAVSSYGVLTSRTDEGEVAAVRGLCARLGGPGRSVIVVDADTADRFLPVIRGMCGLPAARTAPGARTEDVRRVAAKVYKAGRRPVVLGAQAAQVLPYGPVAQVMALRTRQDERTLDRPPSSTWGLAITVWIAEPPAR</sequence>
<keyword evidence="1" id="KW-0812">Transmembrane</keyword>
<evidence type="ECO:0000313" key="2">
    <source>
        <dbReference type="EMBL" id="MQY07167.1"/>
    </source>
</evidence>
<feature type="transmembrane region" description="Helical" evidence="1">
    <location>
        <begin position="440"/>
        <end position="460"/>
    </location>
</feature>
<feature type="transmembrane region" description="Helical" evidence="1">
    <location>
        <begin position="256"/>
        <end position="272"/>
    </location>
</feature>
<feature type="transmembrane region" description="Helical" evidence="1">
    <location>
        <begin position="472"/>
        <end position="491"/>
    </location>
</feature>
<feature type="transmembrane region" description="Helical" evidence="1">
    <location>
        <begin position="333"/>
        <end position="354"/>
    </location>
</feature>
<comment type="caution">
    <text evidence="2">The sequence shown here is derived from an EMBL/GenBank/DDBJ whole genome shotgun (WGS) entry which is preliminary data.</text>
</comment>
<feature type="transmembrane region" description="Helical" evidence="1">
    <location>
        <begin position="503"/>
        <end position="521"/>
    </location>
</feature>
<feature type="transmembrane region" description="Helical" evidence="1">
    <location>
        <begin position="533"/>
        <end position="552"/>
    </location>
</feature>
<reference evidence="2 3" key="1">
    <citation type="submission" date="2019-10" db="EMBL/GenBank/DDBJ databases">
        <title>Actinomadura rubteroloni sp. nov. and Actinomadura macrotermitis sp. nov., isolated from the gut of fungus growing-termite Macrotermes natalensis.</title>
        <authorList>
            <person name="Benndorf R."/>
            <person name="Martin K."/>
            <person name="Kuefner M."/>
            <person name="De Beer W."/>
            <person name="Kaster A.-K."/>
            <person name="Vollmers J."/>
            <person name="Poulsen M."/>
            <person name="Beemelmanns C."/>
        </authorList>
    </citation>
    <scope>NUCLEOTIDE SEQUENCE [LARGE SCALE GENOMIC DNA]</scope>
    <source>
        <strain evidence="2 3">RB68</strain>
    </source>
</reference>
<keyword evidence="3" id="KW-1185">Reference proteome</keyword>
<keyword evidence="1" id="KW-1133">Transmembrane helix</keyword>
<evidence type="ECO:0000313" key="3">
    <source>
        <dbReference type="Proteomes" id="UP000487268"/>
    </source>
</evidence>
<protein>
    <recommendedName>
        <fullName evidence="4">Glycosyltransferase RgtA/B/C/D-like domain-containing protein</fullName>
    </recommendedName>
</protein>
<evidence type="ECO:0000256" key="1">
    <source>
        <dbReference type="SAM" id="Phobius"/>
    </source>
</evidence>
<feature type="transmembrane region" description="Helical" evidence="1">
    <location>
        <begin position="157"/>
        <end position="175"/>
    </location>
</feature>
<feature type="transmembrane region" description="Helical" evidence="1">
    <location>
        <begin position="233"/>
        <end position="249"/>
    </location>
</feature>
<dbReference type="Proteomes" id="UP000487268">
    <property type="component" value="Unassembled WGS sequence"/>
</dbReference>
<dbReference type="RefSeq" id="WP_328594806.1">
    <property type="nucleotide sequence ID" value="NZ_WEGH01000003.1"/>
</dbReference>
<feature type="transmembrane region" description="Helical" evidence="1">
    <location>
        <begin position="208"/>
        <end position="227"/>
    </location>
</feature>
<name>A0A7K0C147_9ACTN</name>
<feature type="transmembrane region" description="Helical" evidence="1">
    <location>
        <begin position="181"/>
        <end position="201"/>
    </location>
</feature>
<gene>
    <name evidence="2" type="ORF">ACRB68_52660</name>
</gene>
<feature type="transmembrane region" description="Helical" evidence="1">
    <location>
        <begin position="301"/>
        <end position="321"/>
    </location>
</feature>
<dbReference type="AlphaFoldDB" id="A0A7K0C147"/>
<keyword evidence="1" id="KW-0472">Membrane</keyword>
<accession>A0A7K0C147</accession>
<dbReference type="EMBL" id="WEGH01000003">
    <property type="protein sequence ID" value="MQY07167.1"/>
    <property type="molecule type" value="Genomic_DNA"/>
</dbReference>
<evidence type="ECO:0008006" key="4">
    <source>
        <dbReference type="Google" id="ProtNLM"/>
    </source>
</evidence>
<feature type="transmembrane region" description="Helical" evidence="1">
    <location>
        <begin position="6"/>
        <end position="30"/>
    </location>
</feature>
<organism evidence="2 3">
    <name type="scientific">Actinomadura macrotermitis</name>
    <dbReference type="NCBI Taxonomy" id="2585200"/>
    <lineage>
        <taxon>Bacteria</taxon>
        <taxon>Bacillati</taxon>
        <taxon>Actinomycetota</taxon>
        <taxon>Actinomycetes</taxon>
        <taxon>Streptosporangiales</taxon>
        <taxon>Thermomonosporaceae</taxon>
        <taxon>Actinomadura</taxon>
    </lineage>
</organism>
<feature type="transmembrane region" description="Helical" evidence="1">
    <location>
        <begin position="79"/>
        <end position="99"/>
    </location>
</feature>
<feature type="transmembrane region" description="Helical" evidence="1">
    <location>
        <begin position="375"/>
        <end position="396"/>
    </location>
</feature>